<proteinExistence type="predicted"/>
<dbReference type="Pfam" id="PF08044">
    <property type="entry name" value="DUF1707"/>
    <property type="match status" value="1"/>
</dbReference>
<feature type="region of interest" description="Disordered" evidence="1">
    <location>
        <begin position="204"/>
        <end position="224"/>
    </location>
</feature>
<evidence type="ECO:0000256" key="1">
    <source>
        <dbReference type="SAM" id="MobiDB-lite"/>
    </source>
</evidence>
<accession>A0ABX7Y617</accession>
<evidence type="ECO:0000313" key="4">
    <source>
        <dbReference type="Proteomes" id="UP000678513"/>
    </source>
</evidence>
<sequence length="224" mass="24885">MYLDISHLPEPGLRVTGVQRERAATILREAAADGRIPFEELEVRMPGTLEAVVRADLYRVLVDLVPDAELPRLVAAPIPDSREPGMRWEDPLLIHTDWKGYRRCAPWDVPPFIELIGGSLGKFYLNFVGTNPLAPVIDLVISGTAGVTLVVPKEWGADLQQLSIQRGVIGAEITSKVPTRLPAGQARLVVRGTTTGKVQVRNPTAWDNRIQHSHERREARKSRQ</sequence>
<evidence type="ECO:0000313" key="3">
    <source>
        <dbReference type="EMBL" id="QUC08639.1"/>
    </source>
</evidence>
<protein>
    <submittedName>
        <fullName evidence="3">DUF1707 domain-containing protein</fullName>
    </submittedName>
</protein>
<organism evidence="3 4">
    <name type="scientific">Arachnia rubra</name>
    <dbReference type="NCBI Taxonomy" id="1547448"/>
    <lineage>
        <taxon>Bacteria</taxon>
        <taxon>Bacillati</taxon>
        <taxon>Actinomycetota</taxon>
        <taxon>Actinomycetes</taxon>
        <taxon>Propionibacteriales</taxon>
        <taxon>Propionibacteriaceae</taxon>
        <taxon>Arachnia</taxon>
    </lineage>
</organism>
<dbReference type="InterPro" id="IPR012551">
    <property type="entry name" value="DUF1707_SHOCT-like"/>
</dbReference>
<name>A0ABX7Y617_9ACTN</name>
<evidence type="ECO:0000259" key="2">
    <source>
        <dbReference type="Pfam" id="PF08044"/>
    </source>
</evidence>
<dbReference type="EMBL" id="CP072384">
    <property type="protein sequence ID" value="QUC08639.1"/>
    <property type="molecule type" value="Genomic_DNA"/>
</dbReference>
<dbReference type="RefSeq" id="WP_212324891.1">
    <property type="nucleotide sequence ID" value="NZ_AP024463.1"/>
</dbReference>
<feature type="domain" description="DUF1707" evidence="2">
    <location>
        <begin position="13"/>
        <end position="64"/>
    </location>
</feature>
<gene>
    <name evidence="3" type="ORF">J5A65_02510</name>
</gene>
<reference evidence="3 4" key="1">
    <citation type="submission" date="2021-03" db="EMBL/GenBank/DDBJ databases">
        <title>Human Oral Microbial Genomes.</title>
        <authorList>
            <person name="Johnston C.D."/>
            <person name="Chen T."/>
            <person name="Dewhirst F.E."/>
        </authorList>
    </citation>
    <scope>NUCLEOTIDE SEQUENCE [LARGE SCALE GENOMIC DNA]</scope>
    <source>
        <strain evidence="3 4">DSMZ 100122</strain>
    </source>
</reference>
<feature type="compositionally biased region" description="Basic and acidic residues" evidence="1">
    <location>
        <begin position="209"/>
        <end position="218"/>
    </location>
</feature>
<dbReference type="Proteomes" id="UP000678513">
    <property type="component" value="Chromosome"/>
</dbReference>
<keyword evidence="4" id="KW-1185">Reference proteome</keyword>